<dbReference type="SUPFAM" id="SSF82185">
    <property type="entry name" value="Histone H3 K4-specific methyltransferase SET7/9 N-terminal domain"/>
    <property type="match status" value="1"/>
</dbReference>
<feature type="region of interest" description="Disordered" evidence="2">
    <location>
        <begin position="1"/>
        <end position="20"/>
    </location>
</feature>
<dbReference type="PANTHER" id="PTHR43215:SF16">
    <property type="match status" value="1"/>
</dbReference>
<reference evidence="3 4" key="1">
    <citation type="submission" date="2024-09" db="EMBL/GenBank/DDBJ databases">
        <title>Chromosome-scale assembly of Riccia sorocarpa.</title>
        <authorList>
            <person name="Paukszto L."/>
        </authorList>
    </citation>
    <scope>NUCLEOTIDE SEQUENCE [LARGE SCALE GENOMIC DNA]</scope>
    <source>
        <strain evidence="3">LP-2024</strain>
        <tissue evidence="3">Aerial parts of the thallus</tissue>
    </source>
</reference>
<dbReference type="InterPro" id="IPR003409">
    <property type="entry name" value="MORN"/>
</dbReference>
<name>A0ABD3GTS5_9MARC</name>
<dbReference type="PANTHER" id="PTHR43215">
    <property type="entry name" value="RADIAL SPOKE HEAD 1 HOMOLOG"/>
    <property type="match status" value="1"/>
</dbReference>
<dbReference type="Pfam" id="PF02493">
    <property type="entry name" value="MORN"/>
    <property type="match status" value="3"/>
</dbReference>
<dbReference type="GO" id="GO:0016020">
    <property type="term" value="C:membrane"/>
    <property type="evidence" value="ECO:0007669"/>
    <property type="project" value="UniProtKB-ARBA"/>
</dbReference>
<dbReference type="SMART" id="SM00698">
    <property type="entry name" value="MORN"/>
    <property type="match status" value="4"/>
</dbReference>
<gene>
    <name evidence="3" type="ORF">R1sor_024446</name>
</gene>
<comment type="caution">
    <text evidence="3">The sequence shown here is derived from an EMBL/GenBank/DDBJ whole genome shotgun (WGS) entry which is preliminary data.</text>
</comment>
<dbReference type="AlphaFoldDB" id="A0ABD3GTS5"/>
<evidence type="ECO:0000256" key="1">
    <source>
        <dbReference type="ARBA" id="ARBA00022737"/>
    </source>
</evidence>
<evidence type="ECO:0000313" key="4">
    <source>
        <dbReference type="Proteomes" id="UP001633002"/>
    </source>
</evidence>
<keyword evidence="4" id="KW-1185">Reference proteome</keyword>
<sequence>MSESETDVDDATTEGGDEEKAPVTWEGELKDGWIPVGVGLATYPNGDTYQGNYENGKKNGQGKYTFARGAWFRGKKHGQGVYTYSNGDRYQGEWVDDLRHGQGTYYFNESMSSYIGTWEAGHFIMGQWVWRDGNTYEGTFYKEQPIGRGRYKFRSTNNEYIGNFERTEIPRSLDPDAPVDVKLEFKEALLRTVPVKE</sequence>
<dbReference type="EMBL" id="JBJQOH010000007">
    <property type="protein sequence ID" value="KAL3681490.1"/>
    <property type="molecule type" value="Genomic_DNA"/>
</dbReference>
<evidence type="ECO:0000313" key="3">
    <source>
        <dbReference type="EMBL" id="KAL3681490.1"/>
    </source>
</evidence>
<organism evidence="3 4">
    <name type="scientific">Riccia sorocarpa</name>
    <dbReference type="NCBI Taxonomy" id="122646"/>
    <lineage>
        <taxon>Eukaryota</taxon>
        <taxon>Viridiplantae</taxon>
        <taxon>Streptophyta</taxon>
        <taxon>Embryophyta</taxon>
        <taxon>Marchantiophyta</taxon>
        <taxon>Marchantiopsida</taxon>
        <taxon>Marchantiidae</taxon>
        <taxon>Marchantiales</taxon>
        <taxon>Ricciaceae</taxon>
        <taxon>Riccia</taxon>
    </lineage>
</organism>
<dbReference type="Proteomes" id="UP001633002">
    <property type="component" value="Unassembled WGS sequence"/>
</dbReference>
<protein>
    <submittedName>
        <fullName evidence="3">Uncharacterized protein</fullName>
    </submittedName>
</protein>
<keyword evidence="1" id="KW-0677">Repeat</keyword>
<feature type="compositionally biased region" description="Acidic residues" evidence="2">
    <location>
        <begin position="1"/>
        <end position="17"/>
    </location>
</feature>
<evidence type="ECO:0000256" key="2">
    <source>
        <dbReference type="SAM" id="MobiDB-lite"/>
    </source>
</evidence>
<dbReference type="Gene3D" id="2.20.110.10">
    <property type="entry name" value="Histone H3 K4-specific methyltransferase SET7/9 N-terminal domain"/>
    <property type="match status" value="2"/>
</dbReference>
<accession>A0ABD3GTS5</accession>
<proteinExistence type="predicted"/>